<name>A0A014NJ16_9BURK</name>
<dbReference type="Proteomes" id="UP000020766">
    <property type="component" value="Unassembled WGS sequence"/>
</dbReference>
<evidence type="ECO:0000313" key="3">
    <source>
        <dbReference type="Proteomes" id="UP000020766"/>
    </source>
</evidence>
<dbReference type="AlphaFoldDB" id="A0A014NJ16"/>
<organism evidence="2 3">
    <name type="scientific">Comamonas aquatica DA1877</name>
    <dbReference type="NCBI Taxonomy" id="1457173"/>
    <lineage>
        <taxon>Bacteria</taxon>
        <taxon>Pseudomonadati</taxon>
        <taxon>Pseudomonadota</taxon>
        <taxon>Betaproteobacteria</taxon>
        <taxon>Burkholderiales</taxon>
        <taxon>Comamonadaceae</taxon>
        <taxon>Comamonas</taxon>
    </lineage>
</organism>
<gene>
    <name evidence="2" type="ORF">AX13_04765</name>
</gene>
<keyword evidence="1" id="KW-0175">Coiled coil</keyword>
<reference evidence="2 3" key="1">
    <citation type="submission" date="2014-01" db="EMBL/GenBank/DDBJ databases">
        <title>Interspecies Systems Biology Uncovers Metabolites Affecting C. elegans Gene Expression and Life History Traits.</title>
        <authorList>
            <person name="Watson E."/>
            <person name="Macneil L.T."/>
            <person name="Ritter A.D."/>
            <person name="Yilmaz L.S."/>
            <person name="Rosebrock A.P."/>
            <person name="Caudy A.A."/>
            <person name="Walhout A.J."/>
        </authorList>
    </citation>
    <scope>NUCLEOTIDE SEQUENCE [LARGE SCALE GENOMIC DNA]</scope>
    <source>
        <strain evidence="2 3">DA1877</strain>
    </source>
</reference>
<dbReference type="EMBL" id="JBOK01000016">
    <property type="protein sequence ID" value="EXU79423.1"/>
    <property type="molecule type" value="Genomic_DNA"/>
</dbReference>
<sequence>MELIDDAVTLRKVISELEVEHRKCEEQLANIYGKINRIKRKSLDIEKTLQTKKGMLRLQDVVDSQSSEVIRTAFSKDIDSLKRQLASQEKTAADAKFKVSQFDLPERTKAINDFYSERMELFASELGVHDLRDDVKKRPDASISASGSALPRSLLAYQFAVLHTAKEKGDAKHFPVVIDSPNQQGQDADHLRQMLSFIVKRTPSDQQLILAVEDMPSDFSFDGELIELTTPFGVLDVEQYDQACDELRDIVVAIEAGLEQRLASSRIGSFDEGAEPAQ</sequence>
<dbReference type="PATRIC" id="fig|1457173.3.peg.2626"/>
<evidence type="ECO:0000256" key="1">
    <source>
        <dbReference type="SAM" id="Coils"/>
    </source>
</evidence>
<protein>
    <submittedName>
        <fullName evidence="2">Uncharacterized protein</fullName>
    </submittedName>
</protein>
<evidence type="ECO:0000313" key="2">
    <source>
        <dbReference type="EMBL" id="EXU79423.1"/>
    </source>
</evidence>
<feature type="coiled-coil region" evidence="1">
    <location>
        <begin position="7"/>
        <end position="34"/>
    </location>
</feature>
<keyword evidence="3" id="KW-1185">Reference proteome</keyword>
<accession>A0A014NJ16</accession>
<proteinExistence type="predicted"/>
<comment type="caution">
    <text evidence="2">The sequence shown here is derived from an EMBL/GenBank/DDBJ whole genome shotgun (WGS) entry which is preliminary data.</text>
</comment>